<dbReference type="GO" id="GO:0046872">
    <property type="term" value="F:metal ion binding"/>
    <property type="evidence" value="ECO:0007669"/>
    <property type="project" value="UniProtKB-KW"/>
</dbReference>
<keyword evidence="3 4" id="KW-0067">ATP-binding</keyword>
<dbReference type="PANTHER" id="PTHR23407:SF1">
    <property type="entry name" value="5-FORMYLTETRAHYDROFOLATE CYCLO-LIGASE"/>
    <property type="match status" value="1"/>
</dbReference>
<gene>
    <name evidence="7" type="ORF">GCM10007894_10170</name>
</gene>
<dbReference type="NCBIfam" id="TIGR02727">
    <property type="entry name" value="MTHFS_bact"/>
    <property type="match status" value="1"/>
</dbReference>
<feature type="binding site" evidence="4">
    <location>
        <position position="55"/>
    </location>
    <ligand>
        <name>substrate</name>
    </ligand>
</feature>
<sequence length="189" mass="21611">MDTRQALRNQMRQQRRQLSQLQQQQAADKAAQRLINYCHEQSIKSIALYLSFDGELSTKTAIQRLWQQHINVCVPVIHPFSKHHLVFIEYTPTSAMQLNKFGIEEPVLECHKIVPKNELDVIVTPLVAFDRQGNRLGMGGGFYDRLLASDDAPTAIGYAHDVQRLESLPVASWDMPLPCIITPSHTYRF</sequence>
<evidence type="ECO:0000256" key="4">
    <source>
        <dbReference type="PIRSR" id="PIRSR006806-1"/>
    </source>
</evidence>
<dbReference type="PIRSF" id="PIRSF006806">
    <property type="entry name" value="FTHF_cligase"/>
    <property type="match status" value="1"/>
</dbReference>
<dbReference type="InterPro" id="IPR037171">
    <property type="entry name" value="NagB/RpiA_transferase-like"/>
</dbReference>
<comment type="catalytic activity">
    <reaction evidence="5">
        <text>(6S)-5-formyl-5,6,7,8-tetrahydrofolate + ATP = (6R)-5,10-methenyltetrahydrofolate + ADP + phosphate</text>
        <dbReference type="Rhea" id="RHEA:10488"/>
        <dbReference type="ChEBI" id="CHEBI:30616"/>
        <dbReference type="ChEBI" id="CHEBI:43474"/>
        <dbReference type="ChEBI" id="CHEBI:57455"/>
        <dbReference type="ChEBI" id="CHEBI:57457"/>
        <dbReference type="ChEBI" id="CHEBI:456216"/>
        <dbReference type="EC" id="6.3.3.2"/>
    </reaction>
</comment>
<name>A0AA37TP32_9GAMM</name>
<evidence type="ECO:0000256" key="1">
    <source>
        <dbReference type="ARBA" id="ARBA00010638"/>
    </source>
</evidence>
<comment type="similarity">
    <text evidence="1 5">Belongs to the 5-formyltetrahydrofolate cyclo-ligase family.</text>
</comment>
<protein>
    <recommendedName>
        <fullName evidence="5">5-formyltetrahydrofolate cyclo-ligase</fullName>
        <ecNumber evidence="5">6.3.3.2</ecNumber>
    </recommendedName>
</protein>
<keyword evidence="2 4" id="KW-0547">Nucleotide-binding</keyword>
<dbReference type="GO" id="GO:0005524">
    <property type="term" value="F:ATP binding"/>
    <property type="evidence" value="ECO:0007669"/>
    <property type="project" value="UniProtKB-KW"/>
</dbReference>
<dbReference type="InterPro" id="IPR024185">
    <property type="entry name" value="FTHF_cligase-like_sf"/>
</dbReference>
<dbReference type="RefSeq" id="WP_095499937.1">
    <property type="nucleotide sequence ID" value="NZ_BSPO01000002.1"/>
</dbReference>
<feature type="coiled-coil region" evidence="6">
    <location>
        <begin position="4"/>
        <end position="31"/>
    </location>
</feature>
<reference evidence="7 8" key="1">
    <citation type="journal article" date="2014" name="Int. J. Syst. Evol. Microbiol.">
        <title>Complete genome sequence of Corynebacterium casei LMG S-19264T (=DSM 44701T), isolated from a smear-ripened cheese.</title>
        <authorList>
            <consortium name="US DOE Joint Genome Institute (JGI-PGF)"/>
            <person name="Walter F."/>
            <person name="Albersmeier A."/>
            <person name="Kalinowski J."/>
            <person name="Ruckert C."/>
        </authorList>
    </citation>
    <scope>NUCLEOTIDE SEQUENCE [LARGE SCALE GENOMIC DNA]</scope>
    <source>
        <strain evidence="7 8">NBRC 112785</strain>
    </source>
</reference>
<dbReference type="EC" id="6.3.3.2" evidence="5"/>
<dbReference type="GO" id="GO:0030272">
    <property type="term" value="F:5-formyltetrahydrofolate cyclo-ligase activity"/>
    <property type="evidence" value="ECO:0007669"/>
    <property type="project" value="UniProtKB-EC"/>
</dbReference>
<keyword evidence="5" id="KW-0479">Metal-binding</keyword>
<keyword evidence="6" id="KW-0175">Coiled coil</keyword>
<dbReference type="GO" id="GO:0009396">
    <property type="term" value="P:folic acid-containing compound biosynthetic process"/>
    <property type="evidence" value="ECO:0007669"/>
    <property type="project" value="TreeGrafter"/>
</dbReference>
<evidence type="ECO:0000256" key="6">
    <source>
        <dbReference type="SAM" id="Coils"/>
    </source>
</evidence>
<evidence type="ECO:0000313" key="8">
    <source>
        <dbReference type="Proteomes" id="UP001157439"/>
    </source>
</evidence>
<dbReference type="EMBL" id="BSPO01000002">
    <property type="protein sequence ID" value="GLS83040.1"/>
    <property type="molecule type" value="Genomic_DNA"/>
</dbReference>
<dbReference type="Pfam" id="PF01812">
    <property type="entry name" value="5-FTHF_cyc-lig"/>
    <property type="match status" value="1"/>
</dbReference>
<dbReference type="Proteomes" id="UP001157439">
    <property type="component" value="Unassembled WGS sequence"/>
</dbReference>
<evidence type="ECO:0000313" key="7">
    <source>
        <dbReference type="EMBL" id="GLS83040.1"/>
    </source>
</evidence>
<comment type="cofactor">
    <cofactor evidence="5">
        <name>Mg(2+)</name>
        <dbReference type="ChEBI" id="CHEBI:18420"/>
    </cofactor>
</comment>
<dbReference type="SUPFAM" id="SSF100950">
    <property type="entry name" value="NagB/RpiA/CoA transferase-like"/>
    <property type="match status" value="1"/>
</dbReference>
<feature type="binding site" evidence="4">
    <location>
        <begin position="135"/>
        <end position="143"/>
    </location>
    <ligand>
        <name>ATP</name>
        <dbReference type="ChEBI" id="CHEBI:30616"/>
    </ligand>
</feature>
<evidence type="ECO:0000256" key="5">
    <source>
        <dbReference type="RuleBase" id="RU361279"/>
    </source>
</evidence>
<dbReference type="Gene3D" id="3.40.50.10420">
    <property type="entry name" value="NagB/RpiA/CoA transferase-like"/>
    <property type="match status" value="1"/>
</dbReference>
<proteinExistence type="inferred from homology"/>
<dbReference type="GO" id="GO:0035999">
    <property type="term" value="P:tetrahydrofolate interconversion"/>
    <property type="evidence" value="ECO:0007669"/>
    <property type="project" value="TreeGrafter"/>
</dbReference>
<feature type="binding site" evidence="4">
    <location>
        <position position="50"/>
    </location>
    <ligand>
        <name>substrate</name>
    </ligand>
</feature>
<keyword evidence="8" id="KW-1185">Reference proteome</keyword>
<dbReference type="AlphaFoldDB" id="A0AA37TP32"/>
<feature type="binding site" evidence="4">
    <location>
        <begin position="4"/>
        <end position="8"/>
    </location>
    <ligand>
        <name>ATP</name>
        <dbReference type="ChEBI" id="CHEBI:30616"/>
    </ligand>
</feature>
<dbReference type="InterPro" id="IPR002698">
    <property type="entry name" value="FTHF_cligase"/>
</dbReference>
<accession>A0AA37TP32</accession>
<keyword evidence="5" id="KW-0460">Magnesium</keyword>
<dbReference type="PANTHER" id="PTHR23407">
    <property type="entry name" value="ATPASE INHIBITOR/5-FORMYLTETRAHYDROFOLATE CYCLO-LIGASE"/>
    <property type="match status" value="1"/>
</dbReference>
<evidence type="ECO:0000256" key="2">
    <source>
        <dbReference type="ARBA" id="ARBA00022741"/>
    </source>
</evidence>
<evidence type="ECO:0000256" key="3">
    <source>
        <dbReference type="ARBA" id="ARBA00022840"/>
    </source>
</evidence>
<comment type="caution">
    <text evidence="7">The sequence shown here is derived from an EMBL/GenBank/DDBJ whole genome shotgun (WGS) entry which is preliminary data.</text>
</comment>
<organism evidence="7 8">
    <name type="scientific">Paraferrimonas haliotis</name>
    <dbReference type="NCBI Taxonomy" id="2013866"/>
    <lineage>
        <taxon>Bacteria</taxon>
        <taxon>Pseudomonadati</taxon>
        <taxon>Pseudomonadota</taxon>
        <taxon>Gammaproteobacteria</taxon>
        <taxon>Alteromonadales</taxon>
        <taxon>Ferrimonadaceae</taxon>
        <taxon>Paraferrimonas</taxon>
    </lineage>
</organism>